<evidence type="ECO:0000313" key="9">
    <source>
        <dbReference type="EMBL" id="KXV47827.1"/>
    </source>
</evidence>
<dbReference type="PATRIC" id="fig|318683.5.peg.1885"/>
<keyword evidence="12" id="KW-1185">Reference proteome</keyword>
<dbReference type="STRING" id="318683.A0U94_00560"/>
<dbReference type="InterPro" id="IPR050857">
    <property type="entry name" value="D-2-hydroxyacid_DH"/>
</dbReference>
<dbReference type="CDD" id="cd12173">
    <property type="entry name" value="PGDH_4"/>
    <property type="match status" value="1"/>
</dbReference>
<proteinExistence type="inferred from homology"/>
<dbReference type="InterPro" id="IPR036291">
    <property type="entry name" value="NAD(P)-bd_dom_sf"/>
</dbReference>
<organism evidence="9 10">
    <name type="scientific">Gluconobacter albidus</name>
    <dbReference type="NCBI Taxonomy" id="318683"/>
    <lineage>
        <taxon>Bacteria</taxon>
        <taxon>Pseudomonadati</taxon>
        <taxon>Pseudomonadota</taxon>
        <taxon>Alphaproteobacteria</taxon>
        <taxon>Acetobacterales</taxon>
        <taxon>Acetobacteraceae</taxon>
        <taxon>Gluconobacter</taxon>
    </lineage>
</organism>
<evidence type="ECO:0000256" key="1">
    <source>
        <dbReference type="ARBA" id="ARBA00005854"/>
    </source>
</evidence>
<dbReference type="GO" id="GO:0016616">
    <property type="term" value="F:oxidoreductase activity, acting on the CH-OH group of donors, NAD or NADP as acceptor"/>
    <property type="evidence" value="ECO:0007669"/>
    <property type="project" value="InterPro"/>
</dbReference>
<evidence type="ECO:0000256" key="2">
    <source>
        <dbReference type="ARBA" id="ARBA00023002"/>
    </source>
</evidence>
<dbReference type="Proteomes" id="UP000075636">
    <property type="component" value="Unassembled WGS sequence"/>
</dbReference>
<comment type="similarity">
    <text evidence="1 4">Belongs to the D-isomer specific 2-hydroxyacid dehydrogenase family.</text>
</comment>
<evidence type="ECO:0000313" key="11">
    <source>
        <dbReference type="Proteomes" id="UP000075682"/>
    </source>
</evidence>
<evidence type="ECO:0000259" key="5">
    <source>
        <dbReference type="Pfam" id="PF00389"/>
    </source>
</evidence>
<comment type="caution">
    <text evidence="9">The sequence shown here is derived from an EMBL/GenBank/DDBJ whole genome shotgun (WGS) entry which is preliminary data.</text>
</comment>
<reference evidence="12" key="3">
    <citation type="journal article" date="2019" name="Int. J. Syst. Evol. Microbiol.">
        <title>The Global Catalogue of Microorganisms (GCM) 10K type strain sequencing project: providing services to taxonomists for standard genome sequencing and annotation.</title>
        <authorList>
            <consortium name="The Broad Institute Genomics Platform"/>
            <consortium name="The Broad Institute Genome Sequencing Center for Infectious Disease"/>
            <person name="Wu L."/>
            <person name="Ma J."/>
        </authorList>
    </citation>
    <scope>NUCLEOTIDE SEQUENCE [LARGE SCALE GENOMIC DNA]</scope>
    <source>
        <strain evidence="12">NBRC 3250</strain>
    </source>
</reference>
<evidence type="ECO:0000313" key="8">
    <source>
        <dbReference type="EMBL" id="KXV37006.1"/>
    </source>
</evidence>
<dbReference type="InterPro" id="IPR006139">
    <property type="entry name" value="D-isomer_2_OHA_DH_cat_dom"/>
</dbReference>
<dbReference type="SUPFAM" id="SSF51735">
    <property type="entry name" value="NAD(P)-binding Rossmann-fold domains"/>
    <property type="match status" value="1"/>
</dbReference>
<evidence type="ECO:0000313" key="12">
    <source>
        <dbReference type="Proteomes" id="UP001156672"/>
    </source>
</evidence>
<dbReference type="Proteomes" id="UP000075682">
    <property type="component" value="Unassembled WGS sequence"/>
</dbReference>
<evidence type="ECO:0000259" key="6">
    <source>
        <dbReference type="Pfam" id="PF02826"/>
    </source>
</evidence>
<dbReference type="PANTHER" id="PTHR42789">
    <property type="entry name" value="D-ISOMER SPECIFIC 2-HYDROXYACID DEHYDROGENASE FAMILY PROTEIN (AFU_ORTHOLOGUE AFUA_6G10090)"/>
    <property type="match status" value="1"/>
</dbReference>
<dbReference type="Proteomes" id="UP001156672">
    <property type="component" value="Unassembled WGS sequence"/>
</dbReference>
<gene>
    <name evidence="8" type="ORF">AD941_13195</name>
    <name evidence="9" type="ORF">AD945_09015</name>
    <name evidence="7" type="ORF">GCM10007866_23240</name>
</gene>
<dbReference type="GO" id="GO:0051287">
    <property type="term" value="F:NAD binding"/>
    <property type="evidence" value="ECO:0007669"/>
    <property type="project" value="InterPro"/>
</dbReference>
<dbReference type="RefSeq" id="WP_062032508.1">
    <property type="nucleotide sequence ID" value="NZ_BEWL01000011.1"/>
</dbReference>
<keyword evidence="2 4" id="KW-0560">Oxidoreductase</keyword>
<dbReference type="EMBL" id="BSNW01000047">
    <property type="protein sequence ID" value="GLQ69871.1"/>
    <property type="molecule type" value="Genomic_DNA"/>
</dbReference>
<feature type="domain" description="D-isomer specific 2-hydroxyacid dehydrogenase NAD-binding" evidence="6">
    <location>
        <begin position="105"/>
        <end position="283"/>
    </location>
</feature>
<reference evidence="10 11" key="2">
    <citation type="submission" date="2015-06" db="EMBL/GenBank/DDBJ databases">
        <title>Improved classification and identification of acetic acid bacteria using matrix-assisted laser desorption/ionization time-of-flight mass spectrometry; Gluconobacter nephelii and Gluconobacter uchimurae are later heterotypic synonyms of Gluconobacter japonicus and Gluconobacter oxydans, respectively.</title>
        <authorList>
            <person name="Li L."/>
            <person name="Cleenwerck I."/>
            <person name="De Vuyst L."/>
            <person name="Vandamme P."/>
        </authorList>
    </citation>
    <scope>NUCLEOTIDE SEQUENCE [LARGE SCALE GENOMIC DNA]</scope>
    <source>
        <strain evidence="8 11">LMG 1356</strain>
        <strain evidence="9 10">LMG 1768</strain>
    </source>
</reference>
<sequence length="314" mass="32960">MSLCFITQQIHPDAVTCLNEAGITTRYATEPSMEAVIREIGDADAVITRDLGLSEEALRAAPKLKIISCHGSGTNRIAKAAAAERGVLVTNAPNTNSRSVAEMTIGLLLAVMRRLCEADRAVREGNWAFRYTNNGTELHGRTIGLVGFGAIARHVAQIAGQGLGMRVVAWSPSVPAEVFEAAGVERAQSLEDLLGVSDVLSLHRPAQGSGQPTIDAQALSRLKKGAVLINTSRGGEVDGPALAKALETGYVGGAGLDVMSPEPPLSDDPLLRAPNVVLTPHIGATTEQALRRMAMLCASQVQDALAGRVPPHCL</sequence>
<dbReference type="SUPFAM" id="SSF52283">
    <property type="entry name" value="Formate/glycerate dehydrogenase catalytic domain-like"/>
    <property type="match status" value="1"/>
</dbReference>
<dbReference type="PANTHER" id="PTHR42789:SF1">
    <property type="entry name" value="D-ISOMER SPECIFIC 2-HYDROXYACID DEHYDROGENASE FAMILY PROTEIN (AFU_ORTHOLOGUE AFUA_6G10090)"/>
    <property type="match status" value="1"/>
</dbReference>
<evidence type="ECO:0000256" key="4">
    <source>
        <dbReference type="RuleBase" id="RU003719"/>
    </source>
</evidence>
<protein>
    <submittedName>
        <fullName evidence="7 9">Dehydrogenase</fullName>
    </submittedName>
</protein>
<dbReference type="Pfam" id="PF00389">
    <property type="entry name" value="2-Hacid_dh"/>
    <property type="match status" value="1"/>
</dbReference>
<keyword evidence="3" id="KW-0520">NAD</keyword>
<name>A0A149SY51_9PROT</name>
<dbReference type="EMBL" id="LHZR01000107">
    <property type="protein sequence ID" value="KXV47827.1"/>
    <property type="molecule type" value="Genomic_DNA"/>
</dbReference>
<accession>A0A149SY51</accession>
<reference evidence="7" key="4">
    <citation type="submission" date="2023-01" db="EMBL/GenBank/DDBJ databases">
        <title>Draft genome sequence of Gluconobacter albidus strain NBRC 3250.</title>
        <authorList>
            <person name="Sun Q."/>
            <person name="Mori K."/>
        </authorList>
    </citation>
    <scope>NUCLEOTIDE SEQUENCE</scope>
    <source>
        <strain evidence="7">NBRC 3250</strain>
    </source>
</reference>
<reference evidence="7" key="1">
    <citation type="journal article" date="2014" name="Int. J. Syst. Evol. Microbiol.">
        <title>Complete genome of a new Firmicutes species belonging to the dominant human colonic microbiota ('Ruminococcus bicirculans') reveals two chromosomes and a selective capacity to utilize plant glucans.</title>
        <authorList>
            <consortium name="NISC Comparative Sequencing Program"/>
            <person name="Wegmann U."/>
            <person name="Louis P."/>
            <person name="Goesmann A."/>
            <person name="Henrissat B."/>
            <person name="Duncan S.H."/>
            <person name="Flint H.J."/>
        </authorList>
    </citation>
    <scope>NUCLEOTIDE SEQUENCE</scope>
    <source>
        <strain evidence="7">NBRC 3250</strain>
    </source>
</reference>
<dbReference type="Pfam" id="PF02826">
    <property type="entry name" value="2-Hacid_dh_C"/>
    <property type="match status" value="1"/>
</dbReference>
<dbReference type="EMBL" id="LHZN01000143">
    <property type="protein sequence ID" value="KXV37006.1"/>
    <property type="molecule type" value="Genomic_DNA"/>
</dbReference>
<evidence type="ECO:0000256" key="3">
    <source>
        <dbReference type="ARBA" id="ARBA00023027"/>
    </source>
</evidence>
<dbReference type="InterPro" id="IPR006140">
    <property type="entry name" value="D-isomer_DH_NAD-bd"/>
</dbReference>
<evidence type="ECO:0000313" key="7">
    <source>
        <dbReference type="EMBL" id="GLQ69871.1"/>
    </source>
</evidence>
<dbReference type="OrthoDB" id="9793626at2"/>
<dbReference type="Gene3D" id="3.40.50.720">
    <property type="entry name" value="NAD(P)-binding Rossmann-like Domain"/>
    <property type="match status" value="2"/>
</dbReference>
<dbReference type="AlphaFoldDB" id="A0A149SY51"/>
<dbReference type="FunFam" id="3.40.50.720:FF:000203">
    <property type="entry name" value="D-3-phosphoglycerate dehydrogenase (SerA)"/>
    <property type="match status" value="1"/>
</dbReference>
<feature type="domain" description="D-isomer specific 2-hydroxyacid dehydrogenase catalytic" evidence="5">
    <location>
        <begin position="5"/>
        <end position="313"/>
    </location>
</feature>
<evidence type="ECO:0000313" key="10">
    <source>
        <dbReference type="Proteomes" id="UP000075636"/>
    </source>
</evidence>